<dbReference type="GO" id="GO:0003677">
    <property type="term" value="F:DNA binding"/>
    <property type="evidence" value="ECO:0007669"/>
    <property type="project" value="UniProtKB-KW"/>
</dbReference>
<dbReference type="GO" id="GO:0006265">
    <property type="term" value="P:DNA topological change"/>
    <property type="evidence" value="ECO:0000318"/>
    <property type="project" value="GO_Central"/>
</dbReference>
<keyword evidence="2 5" id="KW-0799">Topoisomerase</keyword>
<evidence type="ECO:0000259" key="6">
    <source>
        <dbReference type="PROSITE" id="PS50880"/>
    </source>
</evidence>
<dbReference type="EMBL" id="CM007905">
    <property type="protein sequence ID" value="OTF92060.1"/>
    <property type="molecule type" value="Genomic_DNA"/>
</dbReference>
<dbReference type="InterPro" id="IPR034144">
    <property type="entry name" value="TOPRIM_TopoIII"/>
</dbReference>
<dbReference type="SMART" id="SM00493">
    <property type="entry name" value="TOPRIM"/>
    <property type="match status" value="1"/>
</dbReference>
<dbReference type="EC" id="5.6.2.1" evidence="5"/>
<dbReference type="PROSITE" id="PS50880">
    <property type="entry name" value="TOPRIM"/>
    <property type="match status" value="1"/>
</dbReference>
<dbReference type="InterPro" id="IPR006171">
    <property type="entry name" value="TOPRIM_dom"/>
</dbReference>
<dbReference type="GO" id="GO:0006310">
    <property type="term" value="P:DNA recombination"/>
    <property type="evidence" value="ECO:0000318"/>
    <property type="project" value="GO_Central"/>
</dbReference>
<evidence type="ECO:0000256" key="3">
    <source>
        <dbReference type="ARBA" id="ARBA00023125"/>
    </source>
</evidence>
<evidence type="ECO:0000256" key="2">
    <source>
        <dbReference type="ARBA" id="ARBA00023029"/>
    </source>
</evidence>
<evidence type="ECO:0000256" key="5">
    <source>
        <dbReference type="RuleBase" id="RU362092"/>
    </source>
</evidence>
<dbReference type="InterPro" id="IPR003601">
    <property type="entry name" value="Topo_IA_2"/>
</dbReference>
<proteinExistence type="inferred from homology"/>
<dbReference type="Gene3D" id="1.10.460.10">
    <property type="entry name" value="Topoisomerase I, domain 2"/>
    <property type="match status" value="1"/>
</dbReference>
<dbReference type="PANTHER" id="PTHR11390:SF21">
    <property type="entry name" value="DNA TOPOISOMERASE 3-ALPHA"/>
    <property type="match status" value="1"/>
</dbReference>
<organism evidence="8 9">
    <name type="scientific">Helianthus annuus</name>
    <name type="common">Common sunflower</name>
    <dbReference type="NCBI Taxonomy" id="4232"/>
    <lineage>
        <taxon>Eukaryota</taxon>
        <taxon>Viridiplantae</taxon>
        <taxon>Streptophyta</taxon>
        <taxon>Embryophyta</taxon>
        <taxon>Tracheophyta</taxon>
        <taxon>Spermatophyta</taxon>
        <taxon>Magnoliopsida</taxon>
        <taxon>eudicotyledons</taxon>
        <taxon>Gunneridae</taxon>
        <taxon>Pentapetalae</taxon>
        <taxon>asterids</taxon>
        <taxon>campanulids</taxon>
        <taxon>Asterales</taxon>
        <taxon>Asteraceae</taxon>
        <taxon>Asteroideae</taxon>
        <taxon>Heliantheae alliance</taxon>
        <taxon>Heliantheae</taxon>
        <taxon>Helianthus</taxon>
    </lineage>
</organism>
<gene>
    <name evidence="8" type="ORF">HannXRQ_Chr16g0517731</name>
    <name evidence="7" type="ORF">HanXRQr2_Chr16g0756531</name>
</gene>
<reference evidence="7 9" key="1">
    <citation type="journal article" date="2017" name="Nature">
        <title>The sunflower genome provides insights into oil metabolism, flowering and Asterid evolution.</title>
        <authorList>
            <person name="Badouin H."/>
            <person name="Gouzy J."/>
            <person name="Grassa C.J."/>
            <person name="Murat F."/>
            <person name="Staton S.E."/>
            <person name="Cottret L."/>
            <person name="Lelandais-Briere C."/>
            <person name="Owens G.L."/>
            <person name="Carrere S."/>
            <person name="Mayjonade B."/>
            <person name="Legrand L."/>
            <person name="Gill N."/>
            <person name="Kane N.C."/>
            <person name="Bowers J.E."/>
            <person name="Hubner S."/>
            <person name="Bellec A."/>
            <person name="Berard A."/>
            <person name="Berges H."/>
            <person name="Blanchet N."/>
            <person name="Boniface M.C."/>
            <person name="Brunel D."/>
            <person name="Catrice O."/>
            <person name="Chaidir N."/>
            <person name="Claudel C."/>
            <person name="Donnadieu C."/>
            <person name="Faraut T."/>
            <person name="Fievet G."/>
            <person name="Helmstetter N."/>
            <person name="King M."/>
            <person name="Knapp S.J."/>
            <person name="Lai Z."/>
            <person name="Le Paslier M.C."/>
            <person name="Lippi Y."/>
            <person name="Lorenzon L."/>
            <person name="Mandel J.R."/>
            <person name="Marage G."/>
            <person name="Marchand G."/>
            <person name="Marquand E."/>
            <person name="Bret-Mestries E."/>
            <person name="Morien E."/>
            <person name="Nambeesan S."/>
            <person name="Nguyen T."/>
            <person name="Pegot-Espagnet P."/>
            <person name="Pouilly N."/>
            <person name="Raftis F."/>
            <person name="Sallet E."/>
            <person name="Schiex T."/>
            <person name="Thomas J."/>
            <person name="Vandecasteele C."/>
            <person name="Vares D."/>
            <person name="Vear F."/>
            <person name="Vautrin S."/>
            <person name="Crespi M."/>
            <person name="Mangin B."/>
            <person name="Burke J.M."/>
            <person name="Salse J."/>
            <person name="Munos S."/>
            <person name="Vincourt P."/>
            <person name="Rieseberg L.H."/>
            <person name="Langlade N.B."/>
        </authorList>
    </citation>
    <scope>NUCLEOTIDE SEQUENCE [LARGE SCALE GENOMIC DNA]</scope>
    <source>
        <strain evidence="9">cv. SF193</strain>
        <tissue evidence="7">Leaves</tissue>
    </source>
</reference>
<accession>A0A251S043</accession>
<keyword evidence="9" id="KW-1185">Reference proteome</keyword>
<dbReference type="GO" id="GO:0003917">
    <property type="term" value="F:DNA topoisomerase type I (single strand cut, ATP-independent) activity"/>
    <property type="evidence" value="ECO:0000318"/>
    <property type="project" value="GO_Central"/>
</dbReference>
<dbReference type="GO" id="GO:0031422">
    <property type="term" value="C:RecQ family helicase-topoisomerase III complex"/>
    <property type="evidence" value="ECO:0000318"/>
    <property type="project" value="GO_Central"/>
</dbReference>
<evidence type="ECO:0000313" key="8">
    <source>
        <dbReference type="EMBL" id="OTF92060.1"/>
    </source>
</evidence>
<evidence type="ECO:0000256" key="1">
    <source>
        <dbReference type="ARBA" id="ARBA00009446"/>
    </source>
</evidence>
<comment type="similarity">
    <text evidence="1 5">Belongs to the type IA topoisomerase family.</text>
</comment>
<evidence type="ECO:0000256" key="4">
    <source>
        <dbReference type="ARBA" id="ARBA00023235"/>
    </source>
</evidence>
<dbReference type="InterPro" id="IPR013824">
    <property type="entry name" value="Topo_IA_cen_sub1"/>
</dbReference>
<keyword evidence="3 5" id="KW-0238">DNA-binding</keyword>
<comment type="function">
    <text evidence="5">Introduces a single-strand break via transesterification at a target site in duplex DNA. Releases the supercoiling and torsional tension of DNA introduced during the DNA replication and transcription by transiently cleaving and rejoining one strand of the DNA duplex. The scissile phosphodiester is attacked by the catalytic tyrosine of the enzyme, resulting in the formation of a DNA-(5'-phosphotyrosyl)-enzyme intermediate and the expulsion of a 3'-OH DNA strand.</text>
</comment>
<comment type="catalytic activity">
    <reaction evidence="5">
        <text>ATP-independent breakage of single-stranded DNA, followed by passage and rejoining.</text>
        <dbReference type="EC" id="5.6.2.1"/>
    </reaction>
</comment>
<dbReference type="Pfam" id="PF01751">
    <property type="entry name" value="Toprim"/>
    <property type="match status" value="1"/>
</dbReference>
<dbReference type="SUPFAM" id="SSF56712">
    <property type="entry name" value="Prokaryotic type I DNA topoisomerase"/>
    <property type="match status" value="1"/>
</dbReference>
<dbReference type="InterPro" id="IPR023405">
    <property type="entry name" value="Topo_IA_core_domain"/>
</dbReference>
<protein>
    <recommendedName>
        <fullName evidence="5">DNA topoisomerase</fullName>
        <ecNumber evidence="5">5.6.2.1</ecNumber>
    </recommendedName>
</protein>
<reference evidence="8" key="2">
    <citation type="submission" date="2017-02" db="EMBL/GenBank/DDBJ databases">
        <title>Sunflower complete genome.</title>
        <authorList>
            <person name="Langlade N."/>
            <person name="Munos S."/>
        </authorList>
    </citation>
    <scope>NUCLEOTIDE SEQUENCE [LARGE SCALE GENOMIC DNA]</scope>
    <source>
        <tissue evidence="8">Leaves</tissue>
    </source>
</reference>
<keyword evidence="4 5" id="KW-0413">Isomerase</keyword>
<sequence>MAASGSGIHYENDPDLADVFKSMAAAKLPITVLNIAKKYSVAERLTYILSNGKSSRSSVNSVSYWEFNYFIQNQRCRMIFTAVDGHIMNLDFKMPFQDDWSRCKPIELFEKNIEKIEVKGKLNIINNLKQEAEQCQCLIRWLDCDREGESIASDVSEVCLKVNPDLHVYRALFSLLSDREIKMAAKNLKKFNTSLSDVASMLREMDLCAGASFTKFQTLEVGNKFIFPSVDKDDHVLIYGSCLFPALGFVVERSKETRESWMVGCKYNVGNHMISFEVPPTMLKFDATYEDAFPVYTSCVTVSGTARAVTLERTETNDRPRP</sequence>
<dbReference type="FunFam" id="3.40.50.140:FF:000003">
    <property type="entry name" value="DNA topoisomerase"/>
    <property type="match status" value="1"/>
</dbReference>
<evidence type="ECO:0000313" key="7">
    <source>
        <dbReference type="EMBL" id="KAF5760702.1"/>
    </source>
</evidence>
<dbReference type="Gene3D" id="3.40.50.140">
    <property type="match status" value="1"/>
</dbReference>
<dbReference type="InParanoid" id="A0A251S043"/>
<dbReference type="GO" id="GO:0005634">
    <property type="term" value="C:nucleus"/>
    <property type="evidence" value="ECO:0000318"/>
    <property type="project" value="GO_Central"/>
</dbReference>
<dbReference type="CDD" id="cd03362">
    <property type="entry name" value="TOPRIM_TopoIA_TopoIII"/>
    <property type="match status" value="1"/>
</dbReference>
<dbReference type="Proteomes" id="UP000215914">
    <property type="component" value="Chromosome 16"/>
</dbReference>
<reference evidence="7" key="3">
    <citation type="submission" date="2020-06" db="EMBL/GenBank/DDBJ databases">
        <title>Helianthus annuus Genome sequencing and assembly Release 2.</title>
        <authorList>
            <person name="Gouzy J."/>
            <person name="Langlade N."/>
            <person name="Munos S."/>
        </authorList>
    </citation>
    <scope>NUCLEOTIDE SEQUENCE</scope>
    <source>
        <tissue evidence="7">Leaves</tissue>
    </source>
</reference>
<evidence type="ECO:0000313" key="9">
    <source>
        <dbReference type="Proteomes" id="UP000215914"/>
    </source>
</evidence>
<dbReference type="OrthoDB" id="430051at2759"/>
<dbReference type="PANTHER" id="PTHR11390">
    <property type="entry name" value="PROKARYOTIC DNA TOPOISOMERASE"/>
    <property type="match status" value="1"/>
</dbReference>
<feature type="domain" description="Toprim" evidence="6">
    <location>
        <begin position="31"/>
        <end position="174"/>
    </location>
</feature>
<dbReference type="EMBL" id="MNCJ02000331">
    <property type="protein sequence ID" value="KAF5760702.1"/>
    <property type="molecule type" value="Genomic_DNA"/>
</dbReference>
<dbReference type="GO" id="GO:0006281">
    <property type="term" value="P:DNA repair"/>
    <property type="evidence" value="ECO:0000318"/>
    <property type="project" value="GO_Central"/>
</dbReference>
<dbReference type="Gramene" id="mRNA:HanXRQr2_Chr16g0756531">
    <property type="protein sequence ID" value="CDS:HanXRQr2_Chr16g0756531.1"/>
    <property type="gene ID" value="HanXRQr2_Chr16g0756531"/>
</dbReference>
<dbReference type="InterPro" id="IPR000380">
    <property type="entry name" value="Topo_IA"/>
</dbReference>
<name>A0A251S043_HELAN</name>
<dbReference type="STRING" id="4232.A0A251S043"/>
<dbReference type="AlphaFoldDB" id="A0A251S043"/>
<dbReference type="SMART" id="SM00436">
    <property type="entry name" value="TOP1Bc"/>
    <property type="match status" value="1"/>
</dbReference>